<evidence type="ECO:0000256" key="1">
    <source>
        <dbReference type="SAM" id="MobiDB-lite"/>
    </source>
</evidence>
<accession>A0A166LMV5</accession>
<sequence>MAFANPIDDHLNTAFRTYAVNTFRESALGPDDARVLLHRSPWVYTSPNLSVIPTFDPNPCELRARNDGRFGLEDYICHPQGHSEAYPWAPCIPRCPITEEAREVHPYALCWCDLTTENWVAPVGCAFTGVGTLDLAPYTDMFLLAVEVNTRAVSMYSNQAVPQEMVTAARALFSTLDRLKSLPLGFRDLVLQWTQVQRLLLDLVAMESYYGHFSNAMMQREKRYPVNLGLMGCFTTSPAIVENMFWAGVPVVYVRTDTHPNAWNIRKFAVANSFWVPPDVETEEWTDGSPCRTLWFASQGTDRIKMSRPFGRYFEDIPALPSAPSSQPGHLFPTPPPPATAATPQYDNPMPDSIYRQDSPSPPHDMMDYKVQNYVDSEAELGRASTPQPGSSSTPAGRPDLVENSGVVKLSRAEKKKQAAGNIPADSGARFDNAAQALRTNYNLEGNAGNQPQQVGASRFTFPPRIFPGVGGCSCGTMFPDPGYFAVISADKTEAAVAAWLYTRAARCGQMLHPFSGRLPTANAATWRKFFWIYAYRWPEPADTPVPVSKRHQPHVIEHYEDAVDAAKAMFGTELVANMRQETSQVFHHDVDLSVVQGRAMGLTPRILKRITWELAELNWCYELLALDRVVALERWRMEDDESSARLEMVKDVFKPGRDFVWWNSEFPTQHPSITALTIGERLAALRALRRLMVHWMDCPPALQVSLPFNATPEAGLAFERSVLHNYCHTFYVHFGRPPIIPMCLPL</sequence>
<dbReference type="EMBL" id="KV417534">
    <property type="protein sequence ID" value="KZP23131.1"/>
    <property type="molecule type" value="Genomic_DNA"/>
</dbReference>
<organism evidence="2">
    <name type="scientific">Athelia psychrophila</name>
    <dbReference type="NCBI Taxonomy" id="1759441"/>
    <lineage>
        <taxon>Eukaryota</taxon>
        <taxon>Fungi</taxon>
        <taxon>Dikarya</taxon>
        <taxon>Basidiomycota</taxon>
        <taxon>Agaricomycotina</taxon>
        <taxon>Agaricomycetes</taxon>
        <taxon>Agaricomycetidae</taxon>
        <taxon>Atheliales</taxon>
        <taxon>Atheliaceae</taxon>
        <taxon>Athelia</taxon>
    </lineage>
</organism>
<name>A0A166LMV5_9AGAM</name>
<gene>
    <name evidence="2" type="ORF">FIBSPDRAFT_952205</name>
</gene>
<reference evidence="2" key="1">
    <citation type="journal article" date="2016" name="Mol. Biol. Evol.">
        <title>Comparative Genomics of Early-Diverging Mushroom-Forming Fungi Provides Insights into the Origins of Lignocellulose Decay Capabilities.</title>
        <authorList>
            <person name="Nagy L.G."/>
            <person name="Riley R."/>
            <person name="Tritt A."/>
            <person name="Adam C."/>
            <person name="Daum C."/>
            <person name="Floudas D."/>
            <person name="Sun H."/>
            <person name="Yadav J.S."/>
            <person name="Pangilinan J."/>
            <person name="Larsson K.H."/>
            <person name="Matsuura K."/>
            <person name="Barry K."/>
            <person name="Labutti K."/>
            <person name="Kuo R."/>
            <person name="Ohm R.A."/>
            <person name="Bhattacharya S.S."/>
            <person name="Shirouzu T."/>
            <person name="Yoshinaga Y."/>
            <person name="Martin F.M."/>
            <person name="Grigoriev I.V."/>
            <person name="Hibbett D.S."/>
        </authorList>
    </citation>
    <scope>NUCLEOTIDE SEQUENCE [LARGE SCALE GENOMIC DNA]</scope>
    <source>
        <strain evidence="2">CBS 109695</strain>
    </source>
</reference>
<protein>
    <submittedName>
        <fullName evidence="2">Uncharacterized protein</fullName>
    </submittedName>
</protein>
<dbReference type="AlphaFoldDB" id="A0A166LMV5"/>
<feature type="compositionally biased region" description="Polar residues" evidence="1">
    <location>
        <begin position="385"/>
        <end position="395"/>
    </location>
</feature>
<feature type="region of interest" description="Disordered" evidence="1">
    <location>
        <begin position="381"/>
        <end position="402"/>
    </location>
</feature>
<feature type="region of interest" description="Disordered" evidence="1">
    <location>
        <begin position="323"/>
        <end position="368"/>
    </location>
</feature>
<evidence type="ECO:0000313" key="2">
    <source>
        <dbReference type="EMBL" id="KZP23131.1"/>
    </source>
</evidence>
<proteinExistence type="predicted"/>
<dbReference type="OrthoDB" id="2634326at2759"/>